<dbReference type="PANTHER" id="PTHR43434:SF20">
    <property type="entry name" value="5'-NUCLEOTIDASE"/>
    <property type="match status" value="1"/>
</dbReference>
<dbReference type="Pfam" id="PF13419">
    <property type="entry name" value="HAD_2"/>
    <property type="match status" value="1"/>
</dbReference>
<dbReference type="Gene3D" id="3.40.50.1000">
    <property type="entry name" value="HAD superfamily/HAD-like"/>
    <property type="match status" value="1"/>
</dbReference>
<dbReference type="SUPFAM" id="SSF56784">
    <property type="entry name" value="HAD-like"/>
    <property type="match status" value="1"/>
</dbReference>
<reference evidence="1 2" key="1">
    <citation type="submission" date="2016-10" db="EMBL/GenBank/DDBJ databases">
        <authorList>
            <person name="de Groot N.N."/>
        </authorList>
    </citation>
    <scope>NUCLEOTIDE SEQUENCE [LARGE SCALE GENOMIC DNA]</scope>
    <source>
        <strain evidence="1 2">DSM 7343</strain>
    </source>
</reference>
<dbReference type="InterPro" id="IPR036412">
    <property type="entry name" value="HAD-like_sf"/>
</dbReference>
<dbReference type="PANTHER" id="PTHR43434">
    <property type="entry name" value="PHOSPHOGLYCOLATE PHOSPHATASE"/>
    <property type="match status" value="1"/>
</dbReference>
<proteinExistence type="predicted"/>
<dbReference type="RefSeq" id="WP_092350419.1">
    <property type="nucleotide sequence ID" value="NZ_FNQN01000011.1"/>
</dbReference>
<accession>A0A1H4DQW3</accession>
<sequence length="214" mass="24004">MKTVIFDLDGTISDSSEGIFQSFNYALHKMNAATMLRTDVNRYIGPPLDESFRSLLETNDEDIVNAAVEFFRHDYTTVGYKINDLYAGIDNVLLQLAANGYRLFIATTKKTATACDVLRHFRLDHYFQGVYGGSSTIPKPELVRHILTEHHCLHDKSVMIGDTHYDIHAAQQNGIFSIGVAWGFGEEVEISTADVVTRFPGELIQHIENLMGSD</sequence>
<dbReference type="InterPro" id="IPR041492">
    <property type="entry name" value="HAD_2"/>
</dbReference>
<dbReference type="SFLD" id="SFLDG01129">
    <property type="entry name" value="C1.5:_HAD__Beta-PGM__Phosphata"/>
    <property type="match status" value="1"/>
</dbReference>
<dbReference type="GO" id="GO:0004713">
    <property type="term" value="F:protein tyrosine kinase activity"/>
    <property type="evidence" value="ECO:0007669"/>
    <property type="project" value="TreeGrafter"/>
</dbReference>
<dbReference type="InterPro" id="IPR006439">
    <property type="entry name" value="HAD-SF_hydro_IA"/>
</dbReference>
<dbReference type="InterPro" id="IPR023214">
    <property type="entry name" value="HAD_sf"/>
</dbReference>
<dbReference type="Gene3D" id="1.10.150.240">
    <property type="entry name" value="Putative phosphatase, domain 2"/>
    <property type="match status" value="1"/>
</dbReference>
<dbReference type="GO" id="GO:0005829">
    <property type="term" value="C:cytosol"/>
    <property type="evidence" value="ECO:0007669"/>
    <property type="project" value="TreeGrafter"/>
</dbReference>
<protein>
    <submittedName>
        <fullName evidence="1">Phosphoglycolate phosphatase</fullName>
    </submittedName>
</protein>
<evidence type="ECO:0000313" key="1">
    <source>
        <dbReference type="EMBL" id="SEA75131.1"/>
    </source>
</evidence>
<dbReference type="OrthoDB" id="9793014at2"/>
<dbReference type="NCBIfam" id="TIGR01549">
    <property type="entry name" value="HAD-SF-IA-v1"/>
    <property type="match status" value="1"/>
</dbReference>
<dbReference type="InterPro" id="IPR050155">
    <property type="entry name" value="HAD-like_hydrolase_sf"/>
</dbReference>
<evidence type="ECO:0000313" key="2">
    <source>
        <dbReference type="Proteomes" id="UP000199409"/>
    </source>
</evidence>
<dbReference type="EMBL" id="FNQN01000011">
    <property type="protein sequence ID" value="SEA75131.1"/>
    <property type="molecule type" value="Genomic_DNA"/>
</dbReference>
<dbReference type="SFLD" id="SFLDS00003">
    <property type="entry name" value="Haloacid_Dehalogenase"/>
    <property type="match status" value="1"/>
</dbReference>
<keyword evidence="2" id="KW-1185">Reference proteome</keyword>
<name>A0A1H4DQW3_9BACT</name>
<gene>
    <name evidence="1" type="ORF">SAMN05660420_03064</name>
</gene>
<dbReference type="Proteomes" id="UP000199409">
    <property type="component" value="Unassembled WGS sequence"/>
</dbReference>
<dbReference type="InterPro" id="IPR023198">
    <property type="entry name" value="PGP-like_dom2"/>
</dbReference>
<dbReference type="STRING" id="37625.SAMN05660420_03064"/>
<organism evidence="1 2">
    <name type="scientific">Desulfuromusa kysingii</name>
    <dbReference type="NCBI Taxonomy" id="37625"/>
    <lineage>
        <taxon>Bacteria</taxon>
        <taxon>Pseudomonadati</taxon>
        <taxon>Thermodesulfobacteriota</taxon>
        <taxon>Desulfuromonadia</taxon>
        <taxon>Desulfuromonadales</taxon>
        <taxon>Geopsychrobacteraceae</taxon>
        <taxon>Desulfuromusa</taxon>
    </lineage>
</organism>
<dbReference type="AlphaFoldDB" id="A0A1H4DQW3"/>